<evidence type="ECO:0000256" key="10">
    <source>
        <dbReference type="SAM" id="Phobius"/>
    </source>
</evidence>
<keyword evidence="6" id="KW-0067">ATP-binding</keyword>
<reference evidence="12" key="4">
    <citation type="submission" date="2019-03" db="UniProtKB">
        <authorList>
            <consortium name="EnsemblPlants"/>
        </authorList>
    </citation>
    <scope>IDENTIFICATION</scope>
</reference>
<dbReference type="PANTHER" id="PTHR48103">
    <property type="entry name" value="MIDASIN-RELATED"/>
    <property type="match status" value="1"/>
</dbReference>
<dbReference type="FunFam" id="3.40.50.300:FF:001384">
    <property type="entry name" value="Midasin"/>
    <property type="match status" value="1"/>
</dbReference>
<dbReference type="SUPFAM" id="SSF52540">
    <property type="entry name" value="P-loop containing nucleoside triphosphate hydrolases"/>
    <property type="match status" value="6"/>
</dbReference>
<protein>
    <recommendedName>
        <fullName evidence="4">Midasin</fullName>
    </recommendedName>
    <alternativeName>
        <fullName evidence="9">MIDAS-containing protein</fullName>
    </alternativeName>
</protein>
<comment type="subcellular location">
    <subcellularLocation>
        <location evidence="1">Nucleus</location>
        <location evidence="1">Nucleolus</location>
    </subcellularLocation>
    <subcellularLocation>
        <location evidence="2">Nucleus</location>
        <location evidence="2">Nucleoplasm</location>
    </subcellularLocation>
</comment>
<evidence type="ECO:0000313" key="12">
    <source>
        <dbReference type="EnsemblPlants" id="AET1Gv20368400.35"/>
    </source>
</evidence>
<evidence type="ECO:0000256" key="4">
    <source>
        <dbReference type="ARBA" id="ARBA00017143"/>
    </source>
</evidence>
<evidence type="ECO:0000256" key="1">
    <source>
        <dbReference type="ARBA" id="ARBA00004604"/>
    </source>
</evidence>
<keyword evidence="5" id="KW-0547">Nucleotide-binding</keyword>
<dbReference type="EnsemblPlants" id="AET1Gv20368400.35">
    <property type="protein sequence ID" value="AET1Gv20368400.35"/>
    <property type="gene ID" value="AET1Gv20368400"/>
</dbReference>
<comment type="similarity">
    <text evidence="3">Belongs to the midasin family.</text>
</comment>
<evidence type="ECO:0000256" key="5">
    <source>
        <dbReference type="ARBA" id="ARBA00022741"/>
    </source>
</evidence>
<dbReference type="SMART" id="SM00382">
    <property type="entry name" value="AAA"/>
    <property type="match status" value="4"/>
</dbReference>
<dbReference type="Pfam" id="PF17865">
    <property type="entry name" value="AAA_lid_5"/>
    <property type="match status" value="1"/>
</dbReference>
<feature type="domain" description="AAA+ ATPase" evidence="11">
    <location>
        <begin position="879"/>
        <end position="1115"/>
    </location>
</feature>
<dbReference type="FunFam" id="3.40.50.300:FF:001368">
    <property type="entry name" value="Midasin"/>
    <property type="match status" value="1"/>
</dbReference>
<evidence type="ECO:0000256" key="7">
    <source>
        <dbReference type="ARBA" id="ARBA00023186"/>
    </source>
</evidence>
<feature type="transmembrane region" description="Helical" evidence="10">
    <location>
        <begin position="3331"/>
        <end position="3351"/>
    </location>
</feature>
<feature type="domain" description="AAA+ ATPase" evidence="11">
    <location>
        <begin position="1294"/>
        <end position="1446"/>
    </location>
</feature>
<reference evidence="13" key="2">
    <citation type="journal article" date="2017" name="Nat. Plants">
        <title>The Aegilops tauschii genome reveals multiple impacts of transposons.</title>
        <authorList>
            <person name="Zhao G."/>
            <person name="Zou C."/>
            <person name="Li K."/>
            <person name="Wang K."/>
            <person name="Li T."/>
            <person name="Gao L."/>
            <person name="Zhang X."/>
            <person name="Wang H."/>
            <person name="Yang Z."/>
            <person name="Liu X."/>
            <person name="Jiang W."/>
            <person name="Mao L."/>
            <person name="Kong X."/>
            <person name="Jiao Y."/>
            <person name="Jia J."/>
        </authorList>
    </citation>
    <scope>NUCLEOTIDE SEQUENCE [LARGE SCALE GENOMIC DNA]</scope>
    <source>
        <strain evidence="13">cv. AL8/78</strain>
    </source>
</reference>
<accession>A0A452YBZ4</accession>
<reference evidence="13" key="1">
    <citation type="journal article" date="2014" name="Science">
        <title>Ancient hybridizations among the ancestral genomes of bread wheat.</title>
        <authorList>
            <consortium name="International Wheat Genome Sequencing Consortium,"/>
            <person name="Marcussen T."/>
            <person name="Sandve S.R."/>
            <person name="Heier L."/>
            <person name="Spannagl M."/>
            <person name="Pfeifer M."/>
            <person name="Jakobsen K.S."/>
            <person name="Wulff B.B."/>
            <person name="Steuernagel B."/>
            <person name="Mayer K.F."/>
            <person name="Olsen O.A."/>
        </authorList>
    </citation>
    <scope>NUCLEOTIDE SEQUENCE [LARGE SCALE GENOMIC DNA]</scope>
    <source>
        <strain evidence="13">cv. AL8/78</strain>
    </source>
</reference>
<keyword evidence="8" id="KW-0539">Nucleus</keyword>
<name>A0A452YBZ4_AEGTS</name>
<dbReference type="CDD" id="cd00009">
    <property type="entry name" value="AAA"/>
    <property type="match status" value="2"/>
</dbReference>
<dbReference type="PROSITE" id="PS00675">
    <property type="entry name" value="SIGMA54_INTERACT_1"/>
    <property type="match status" value="1"/>
</dbReference>
<dbReference type="FunFam" id="3.40.50.300:FF:001861">
    <property type="entry name" value="Midasin"/>
    <property type="match status" value="1"/>
</dbReference>
<evidence type="ECO:0000256" key="8">
    <source>
        <dbReference type="ARBA" id="ARBA00023242"/>
    </source>
</evidence>
<dbReference type="InterPro" id="IPR040848">
    <property type="entry name" value="AAA_lid_7"/>
</dbReference>
<evidence type="ECO:0000259" key="11">
    <source>
        <dbReference type="SMART" id="SM00382"/>
    </source>
</evidence>
<dbReference type="GO" id="GO:0005524">
    <property type="term" value="F:ATP binding"/>
    <property type="evidence" value="ECO:0007669"/>
    <property type="project" value="UniProtKB-KW"/>
</dbReference>
<dbReference type="GO" id="GO:0005730">
    <property type="term" value="C:nucleolus"/>
    <property type="evidence" value="ECO:0007669"/>
    <property type="project" value="UniProtKB-SubCell"/>
</dbReference>
<dbReference type="GO" id="GO:0016887">
    <property type="term" value="F:ATP hydrolysis activity"/>
    <property type="evidence" value="ECO:0007669"/>
    <property type="project" value="InterPro"/>
</dbReference>
<dbReference type="Gene3D" id="3.40.50.300">
    <property type="entry name" value="P-loop containing nucleotide triphosphate hydrolases"/>
    <property type="match status" value="6"/>
</dbReference>
<dbReference type="FunFam" id="3.40.50.300:FF:000142">
    <property type="entry name" value="Midasin"/>
    <property type="match status" value="1"/>
</dbReference>
<dbReference type="GO" id="GO:0030687">
    <property type="term" value="C:preribosome, large subunit precursor"/>
    <property type="evidence" value="ECO:0007669"/>
    <property type="project" value="TreeGrafter"/>
</dbReference>
<keyword evidence="10" id="KW-1133">Transmembrane helix</keyword>
<evidence type="ECO:0000313" key="13">
    <source>
        <dbReference type="Proteomes" id="UP000015105"/>
    </source>
</evidence>
<dbReference type="Gramene" id="AET1Gv20368400.35">
    <property type="protein sequence ID" value="AET1Gv20368400.35"/>
    <property type="gene ID" value="AET1Gv20368400"/>
</dbReference>
<evidence type="ECO:0000256" key="2">
    <source>
        <dbReference type="ARBA" id="ARBA00004642"/>
    </source>
</evidence>
<keyword evidence="10" id="KW-0812">Transmembrane</keyword>
<keyword evidence="7" id="KW-0143">Chaperone</keyword>
<dbReference type="InterPro" id="IPR025662">
    <property type="entry name" value="Sigma_54_int_dom_ATP-bd_1"/>
</dbReference>
<dbReference type="Pfam" id="PF17867">
    <property type="entry name" value="AAA_lid_7"/>
    <property type="match status" value="2"/>
</dbReference>
<keyword evidence="10" id="KW-0472">Membrane</keyword>
<evidence type="ECO:0000256" key="6">
    <source>
        <dbReference type="ARBA" id="ARBA00022840"/>
    </source>
</evidence>
<dbReference type="Pfam" id="PF21108">
    <property type="entry name" value="MDN1_4th"/>
    <property type="match status" value="1"/>
</dbReference>
<keyword evidence="13" id="KW-1185">Reference proteome</keyword>
<dbReference type="Pfam" id="PF07728">
    <property type="entry name" value="AAA_5"/>
    <property type="match status" value="7"/>
</dbReference>
<reference evidence="12" key="5">
    <citation type="journal article" date="2021" name="G3 (Bethesda)">
        <title>Aegilops tauschii genome assembly Aet v5.0 features greater sequence contiguity and improved annotation.</title>
        <authorList>
            <person name="Wang L."/>
            <person name="Zhu T."/>
            <person name="Rodriguez J.C."/>
            <person name="Deal K.R."/>
            <person name="Dubcovsky J."/>
            <person name="McGuire P.E."/>
            <person name="Lux T."/>
            <person name="Spannagl M."/>
            <person name="Mayer K.F.X."/>
            <person name="Baldrich P."/>
            <person name="Meyers B.C."/>
            <person name="Huo N."/>
            <person name="Gu Y.Q."/>
            <person name="Zhou H."/>
            <person name="Devos K.M."/>
            <person name="Bennetzen J.L."/>
            <person name="Unver T."/>
            <person name="Budak H."/>
            <person name="Gulick P.J."/>
            <person name="Galiba G."/>
            <person name="Kalapos B."/>
            <person name="Nelson D.R."/>
            <person name="Li P."/>
            <person name="You F.M."/>
            <person name="Luo M.C."/>
            <person name="Dvorak J."/>
        </authorList>
    </citation>
    <scope>NUCLEOTIDE SEQUENCE [LARGE SCALE GENOMIC DNA]</scope>
    <source>
        <strain evidence="12">cv. AL8/78</strain>
    </source>
</reference>
<proteinExistence type="inferred from homology"/>
<organism evidence="12 13">
    <name type="scientific">Aegilops tauschii subsp. strangulata</name>
    <name type="common">Goatgrass</name>
    <dbReference type="NCBI Taxonomy" id="200361"/>
    <lineage>
        <taxon>Eukaryota</taxon>
        <taxon>Viridiplantae</taxon>
        <taxon>Streptophyta</taxon>
        <taxon>Embryophyta</taxon>
        <taxon>Tracheophyta</taxon>
        <taxon>Spermatophyta</taxon>
        <taxon>Magnoliopsida</taxon>
        <taxon>Liliopsida</taxon>
        <taxon>Poales</taxon>
        <taxon>Poaceae</taxon>
        <taxon>BOP clade</taxon>
        <taxon>Pooideae</taxon>
        <taxon>Triticodae</taxon>
        <taxon>Triticeae</taxon>
        <taxon>Triticinae</taxon>
        <taxon>Aegilops</taxon>
    </lineage>
</organism>
<dbReference type="Proteomes" id="UP000015105">
    <property type="component" value="Chromosome 1D"/>
</dbReference>
<dbReference type="InterPro" id="IPR003593">
    <property type="entry name" value="AAA+_ATPase"/>
</dbReference>
<sequence>MVLLERGKPHSLMSWHRIAGIEAIVKGFWIVFEDIDKAPTDVQSILLPLLEGSSSFSIGHAEAVEVADGFRLFATVTTSKHDFSHALEDTFEKVNSLVSYQFGGLNLAGGFSDGILHRFSLRDLLKWCKRIVGVDLNFEGLGLASSGYQFIYYEALIQKGPFADIRSALDVLERVACSIKFNEPVLLVGETGTGKTTLVQNLASWLKQSLTVVNLSQQSDISDLLGGFKPTDARSICFPLYMEFKDLFCQSFSKEANEDLLRYFDVYVMEKNWVKLLNSLAKCAKNAHKLLEGKKRKRSLGEWDSLFSRLNVAHSQLGSASGMSFQFAEGAFVSALRNGHWILLDEVNLAPPETLQRIGAVLDGEKGTLCLAERGDVDYIERHPRFRMFACMNPATDAGKRELPYAFRSRFTECFVDDLMDDDDLRLFASKYLDGLHTAKGVIDSIVCFYKAAKKESEEKLQDGANQKPQFTLRSLSRALGYVKIAEKSFGFRKALYDGFCMFFLTMLDVPSAKIIKNIIVSLLLNGRVPPSISFADYFVEKPKQLNDSESDEFLSSYVLTSSVTEHIVNLARAVYIKRYPVLLQGPTSSGKTSLVRYLAAKTGHEFVRINNHEHTDLQEYLGTYVPDSHGKLQFQEGALVKAVREGHWIVLDELNLAPSDVLEALNRLLDDNRELFVPELQETIPAHPNFMLFATQNPPVLYGGRKMLSRAFRNRFIEVNVDEIPEDELITILEQRCIVARSYATKMVQVMKDLQMHRQNSRVFAGRHGFITPRDLFRWANRYRTFEGKSYEDLAKDGYLLLAERLRDDNEKIVVQEALERHLRVKLNIPDLYNLESIYGESLSSHAIRQRVQESFGHITWTKSMWRLFFLIERCYRSREPVLLVGETGGGKTTVCQVLSAVLGVKLHILNCHQYTETSDFIGGFSPVRDRSTIALEYKHLISTLKGMKIFIHVAGDVLFPSDISGAISVVNRMNEILDRYRKEKELFPEVPPQDIDDMEQIKLKLMHLHQKSKAIFLWQDGPLVQAMKSGDLFLIDEVSLADDSVLERLNSVLEPERKLSLAEQGGSVLEKIVAHPNFFILATMNPGGDYGKKELSPALRNRFTELWVPAVTDVDELKSIAVERFSKAELSCFGDCIVNFLKWFNHLHTGRMLTIRDLLSWISFINLTEMKLGSQQALIHGLFLVLLDGLTLGMNLAKSEATELRRTCMSFILEELRKVEGKPLNSRLNDLKNYGWGDDITKTDIDCNHPDDFGIAPFYITKGHFACKQQGFLFTAPTTSKNVLRVLRGMQLPKPLLLEGSPGVGKTSLIMSLAGFSGHNVVRINLSEQTDMMDLLGSDLPLEGENGIEFAWSDGILLQALKNGSWVLLDELNLAPQSVLEGLNAILDHRAEVYIPELGQTYKCPQSFRVFACQNPSSQGGGRKGLPKSFLNRFTKVYVDELKEDDYFSICKSEYPLLSDDLLRNLICFNNRLFTDTMIHRKYGQEGSPWEFNLRDIMRSCQMIADSPDTSKNDCFLNTVYLQRMRTAVDRNEVLKLFEEVFQIKPSIHQSKMLYVNAHCLVVGNASIRRNNSRSYAVQINQLNILPGILHSLEAAIHCIHQELLGCFEQYNFFRHYKEVISQVERYVNEYFSLSMDIRWKKDLIMVRKGLFEKWFKFVVAKKYSSIDTSTFIEMGRNASLPPLSLVIDIVEQMKSDLELLDLPISLTKDDLSKTLKSIYSLQQKEALHQPVKFEWVAGDLIRAIERGEWVILDNANLCNPTVLDRINSLFEKERSIVVNECGLVDGNPVVLKAHPNFRMFLTVNAKYGEVSRAMRNRGVEIFLMEQSRCLEGCPNVPENSERKDVTRFLISCGVPRMELISSMTEAHLYAKAAGLRLGINITILEITRWVQLFQQLLIKGNQLSWSLHLSWEHTYLPSLGQVSGSDVVEEGKLRFLTNVDGCSAGLPCDFSLSLPGGWPIELKLRDFIWYSKESCVQRNCMYLQSLGAQYAAYQLSNLEGSSSLIGPSNIHPYVLPASSLYALQFPTLSGQHSVKTRVTGGFNSELAGQMLFIAANWVMEQSTKSDLDLYGIWFKWYNGLLQPYCSFFENYGNILKQESEHPVWHSILECYGEITAYHKVDAAHPIPLLSTRLLDMGGCDTLKTCQKRLHKALNGLNLLRLTLWQWQSETVLPDFGVLKAALLPALKSLRCLEDEVLKLIVSSRKLLQIYTRILDYHRSIWKMIVSSQFEGLPVVWNLLRKEILKLQPKFPEVVGIFLMESVNLNNLQDFNSQNSKPTLWIHGGHPLVPSSGRVFYKFQEIVAFSAAVWPCKNLSKKQLDGVYIAFRAVSKPEEEESTVLAQLDEIHKSLVRKVEYERNNLGLLLKTSNAEVKVCCSVSSDILCNTCGFNGWLASLPLLNLKSLNLDTALLQCLSKWIQIDSSQIRQSIANSEALLTYAIDYSLELSSRSPSEFTQHKIVWWIHHNWDTVENVDAKFASSLLEIWYNYHKSLWTYCSGSPKALFPLTHDETSDLAHLTKMDAINTIIRGDLCVMDYQKNSLMLRMSSRSLWEGVSYAGNLVGGLYSAADSLFKQIIFAHKKHFKPEEYSQLEHILFQQSEHHLEDKCLHTACALLSSSSHAVLASFSGSNKLIGSLLLELYSSYSRDSLLHLGAAWVYIGMLRFQLLLSSYNPDPAFLSAFMHSQILEKISLLDLKGKVRHECEELTGSNLAGDCHDQKLMQELKTEEKNLRSKVVFRPRQSKHKSLIAACCEFEGRLSDCKDLVSHLNCNGAGQLEVNRICNWQITSRNFIKRLTEEYGEYVDLIQPAQVAVYEMKLGLTIALSGSLEREYLKKVKEDDIEKVLGAVFTFMQFPNGHVAGMTVVGVPDLTNYSMGDQLETQYSEFKDVDILEKLSCVSSQLNVGEVADEVRSHSQMLVTFHHVSLVRTTYRIFHSLIMDKTSYLSLKKIFDYFESMWINMKSSVKARENDDSQYYKFRSRIIDIQDIFEGDVPSISDIDSDGNAGPDNEEKLELEFFKIMERSDEDDGSVEDKWDLVPESALKCIILTHNQLFGSPDLIEKTERFQISDQQKLKSFVDSYDFGARILKGLPELTSSTLDEKLMPEHLLRVCLEYQRTCAASLGSNSYNAYKDPNPPVLFKMVEPLTALQEKVRTFLDEWPDHPGLLKILEIIASLLAMPLSAPLSKVLLGLQLLAGKAQTLQENDSKFFLKDHLPPIFMLLSSWQRLELECWPILLEEVQGKYETNAAKLWFPLRALLSKSCDIPMNDDLSIIKSIEEFVQTSNLGEFKTRLHLLLAFHGEFSDGSSVGVYLSTPVKKIQNILYNMFGYYMQFLSLFFCSSVFFGKLRSVKNQLKRS</sequence>
<evidence type="ECO:0000256" key="9">
    <source>
        <dbReference type="ARBA" id="ARBA00077000"/>
    </source>
</evidence>
<dbReference type="GO" id="GO:0005654">
    <property type="term" value="C:nucleoplasm"/>
    <property type="evidence" value="ECO:0007669"/>
    <property type="project" value="UniProtKB-SubCell"/>
</dbReference>
<dbReference type="GO" id="GO:0000055">
    <property type="term" value="P:ribosomal large subunit export from nucleus"/>
    <property type="evidence" value="ECO:0007669"/>
    <property type="project" value="TreeGrafter"/>
</dbReference>
<feature type="domain" description="AAA+ ATPase" evidence="11">
    <location>
        <begin position="181"/>
        <end position="385"/>
    </location>
</feature>
<dbReference type="GO" id="GO:0000027">
    <property type="term" value="P:ribosomal large subunit assembly"/>
    <property type="evidence" value="ECO:0007669"/>
    <property type="project" value="TreeGrafter"/>
</dbReference>
<dbReference type="InterPro" id="IPR011704">
    <property type="entry name" value="ATPase_dyneun-rel_AAA"/>
</dbReference>
<evidence type="ECO:0000256" key="3">
    <source>
        <dbReference type="ARBA" id="ARBA00007188"/>
    </source>
</evidence>
<dbReference type="PANTHER" id="PTHR48103:SF2">
    <property type="entry name" value="MIDASIN"/>
    <property type="match status" value="1"/>
</dbReference>
<dbReference type="InterPro" id="IPR048617">
    <property type="entry name" value="MDN1_AAA_lid_4"/>
</dbReference>
<reference evidence="12" key="3">
    <citation type="journal article" date="2017" name="Nature">
        <title>Genome sequence of the progenitor of the wheat D genome Aegilops tauschii.</title>
        <authorList>
            <person name="Luo M.C."/>
            <person name="Gu Y.Q."/>
            <person name="Puiu D."/>
            <person name="Wang H."/>
            <person name="Twardziok S.O."/>
            <person name="Deal K.R."/>
            <person name="Huo N."/>
            <person name="Zhu T."/>
            <person name="Wang L."/>
            <person name="Wang Y."/>
            <person name="McGuire P.E."/>
            <person name="Liu S."/>
            <person name="Long H."/>
            <person name="Ramasamy R.K."/>
            <person name="Rodriguez J.C."/>
            <person name="Van S.L."/>
            <person name="Yuan L."/>
            <person name="Wang Z."/>
            <person name="Xia Z."/>
            <person name="Xiao L."/>
            <person name="Anderson O.D."/>
            <person name="Ouyang S."/>
            <person name="Liang Y."/>
            <person name="Zimin A.V."/>
            <person name="Pertea G."/>
            <person name="Qi P."/>
            <person name="Bennetzen J.L."/>
            <person name="Dai X."/>
            <person name="Dawson M.W."/>
            <person name="Muller H.G."/>
            <person name="Kugler K."/>
            <person name="Rivarola-Duarte L."/>
            <person name="Spannagl M."/>
            <person name="Mayer K.F.X."/>
            <person name="Lu F.H."/>
            <person name="Bevan M.W."/>
            <person name="Leroy P."/>
            <person name="Li P."/>
            <person name="You F.M."/>
            <person name="Sun Q."/>
            <person name="Liu Z."/>
            <person name="Lyons E."/>
            <person name="Wicker T."/>
            <person name="Salzberg S.L."/>
            <person name="Devos K.M."/>
            <person name="Dvorak J."/>
        </authorList>
    </citation>
    <scope>NUCLEOTIDE SEQUENCE [LARGE SCALE GENOMIC DNA]</scope>
    <source>
        <strain evidence="12">cv. AL8/78</strain>
    </source>
</reference>
<dbReference type="InterPro" id="IPR027417">
    <property type="entry name" value="P-loop_NTPase"/>
</dbReference>
<dbReference type="InterPro" id="IPR041190">
    <property type="entry name" value="Midasin_AAA_lid_5"/>
</dbReference>
<feature type="domain" description="AAA+ ATPase" evidence="11">
    <location>
        <begin position="578"/>
        <end position="723"/>
    </location>
</feature>